<name>A0A7U2ES10_PHANO</name>
<dbReference type="VEuPathDB" id="FungiDB:JI435_010970"/>
<organism evidence="2 3">
    <name type="scientific">Phaeosphaeria nodorum (strain SN15 / ATCC MYA-4574 / FGSC 10173)</name>
    <name type="common">Glume blotch fungus</name>
    <name type="synonym">Parastagonospora nodorum</name>
    <dbReference type="NCBI Taxonomy" id="321614"/>
    <lineage>
        <taxon>Eukaryota</taxon>
        <taxon>Fungi</taxon>
        <taxon>Dikarya</taxon>
        <taxon>Ascomycota</taxon>
        <taxon>Pezizomycotina</taxon>
        <taxon>Dothideomycetes</taxon>
        <taxon>Pleosporomycetidae</taxon>
        <taxon>Pleosporales</taxon>
        <taxon>Pleosporineae</taxon>
        <taxon>Phaeosphaeriaceae</taxon>
        <taxon>Parastagonospora</taxon>
    </lineage>
</organism>
<proteinExistence type="predicted"/>
<evidence type="ECO:0000256" key="1">
    <source>
        <dbReference type="SAM" id="SignalP"/>
    </source>
</evidence>
<evidence type="ECO:0008006" key="4">
    <source>
        <dbReference type="Google" id="ProtNLM"/>
    </source>
</evidence>
<protein>
    <recommendedName>
        <fullName evidence="4">Ig-like domain-containing protein</fullName>
    </recommendedName>
</protein>
<dbReference type="EMBL" id="CP069023">
    <property type="protein sequence ID" value="QRC91597.1"/>
    <property type="molecule type" value="Genomic_DNA"/>
</dbReference>
<keyword evidence="3" id="KW-1185">Reference proteome</keyword>
<dbReference type="Proteomes" id="UP000663193">
    <property type="component" value="Chromosome 1"/>
</dbReference>
<keyword evidence="1" id="KW-0732">Signal</keyword>
<feature type="signal peptide" evidence="1">
    <location>
        <begin position="1"/>
        <end position="16"/>
    </location>
</feature>
<feature type="chain" id="PRO_5031377930" description="Ig-like domain-containing protein" evidence="1">
    <location>
        <begin position="17"/>
        <end position="224"/>
    </location>
</feature>
<reference evidence="3" key="1">
    <citation type="journal article" date="2021" name="BMC Genomics">
        <title>Chromosome-level genome assembly and manually-curated proteome of model necrotroph Parastagonospora nodorum Sn15 reveals a genome-wide trove of candidate effector homologs, and redundancy of virulence-related functions within an accessory chromosome.</title>
        <authorList>
            <person name="Bertazzoni S."/>
            <person name="Jones D.A.B."/>
            <person name="Phan H.T."/>
            <person name="Tan K.-C."/>
            <person name="Hane J.K."/>
        </authorList>
    </citation>
    <scope>NUCLEOTIDE SEQUENCE [LARGE SCALE GENOMIC DNA]</scope>
    <source>
        <strain evidence="3">SN15 / ATCC MYA-4574 / FGSC 10173)</strain>
    </source>
</reference>
<sequence>MLFTKLLLLVAAVATATPVATPAEDDPHGLNLTPAEKELMKDPSAWQLTENSIADRVQELSPRQTPEPFPIPTNRFEVGSGGVFDCSVLKGLRRQMISLLSIRSSDGTRNGATFANWTSHENVDEFRPQSIYPIDWTTTAIDTTGVHNFCGTLLGSDPPIYCEVEMMVPLHARWNVGNNVPRDVASLRPTMKEACVRLQGRGICPPGGFIQRDCTTRSWYQTRF</sequence>
<dbReference type="AlphaFoldDB" id="A0A7U2ES10"/>
<evidence type="ECO:0000313" key="2">
    <source>
        <dbReference type="EMBL" id="QRC91597.1"/>
    </source>
</evidence>
<accession>A0A7U2ES10</accession>
<gene>
    <name evidence="2" type="ORF">JI435_010970</name>
</gene>
<evidence type="ECO:0000313" key="3">
    <source>
        <dbReference type="Proteomes" id="UP000663193"/>
    </source>
</evidence>